<keyword evidence="2" id="KW-1185">Reference proteome</keyword>
<name>A0A4C2EP59_9EURY</name>
<gene>
    <name evidence="1" type="ORF">Harman_18640</name>
</gene>
<evidence type="ECO:0000313" key="2">
    <source>
        <dbReference type="Proteomes" id="UP000304382"/>
    </source>
</evidence>
<dbReference type="EMBL" id="BIXZ01000002">
    <property type="protein sequence ID" value="GCF13929.1"/>
    <property type="molecule type" value="Genomic_DNA"/>
</dbReference>
<dbReference type="AlphaFoldDB" id="A0A4C2EP59"/>
<proteinExistence type="predicted"/>
<reference evidence="1 2" key="1">
    <citation type="submission" date="2019-02" db="EMBL/GenBank/DDBJ databases">
        <title>Haloarcula mannanilyticum sp. nov., a mannan degrading haloarchaeon isolated from commercial salt.</title>
        <authorList>
            <person name="Enomoto S."/>
            <person name="Shimane Y."/>
            <person name="Kamekura M."/>
            <person name="Ito T."/>
            <person name="Moriya O."/>
            <person name="Ihara K."/>
            <person name="Takahashi-Ando N."/>
            <person name="Fukushima Y."/>
            <person name="Yoshida Y."/>
            <person name="Usama R."/>
            <person name="Takai K."/>
            <person name="Minegishi H."/>
        </authorList>
    </citation>
    <scope>NUCLEOTIDE SEQUENCE [LARGE SCALE GENOMIC DNA]</scope>
    <source>
        <strain evidence="1 2">MD130-1</strain>
    </source>
</reference>
<accession>A0A4C2EP59</accession>
<evidence type="ECO:0000313" key="1">
    <source>
        <dbReference type="EMBL" id="GCF13929.1"/>
    </source>
</evidence>
<comment type="caution">
    <text evidence="1">The sequence shown here is derived from an EMBL/GenBank/DDBJ whole genome shotgun (WGS) entry which is preliminary data.</text>
</comment>
<sequence length="104" mass="11860">MLKSLVVCIHIKNNYKLSLQNAKTQDWSTVLISLIFISHPVVTYNVMSFPEGPMESGGRSSYDEDAPADTADTTGLFGALRRFSKRWSRRYVEMRVDALDSRRD</sequence>
<dbReference type="Proteomes" id="UP000304382">
    <property type="component" value="Unassembled WGS sequence"/>
</dbReference>
<organism evidence="1 2">
    <name type="scientific">Haloarcula mannanilytica</name>
    <dbReference type="NCBI Taxonomy" id="2509225"/>
    <lineage>
        <taxon>Archaea</taxon>
        <taxon>Methanobacteriati</taxon>
        <taxon>Methanobacteriota</taxon>
        <taxon>Stenosarchaea group</taxon>
        <taxon>Halobacteria</taxon>
        <taxon>Halobacteriales</taxon>
        <taxon>Haloarculaceae</taxon>
        <taxon>Haloarcula</taxon>
    </lineage>
</organism>
<protein>
    <submittedName>
        <fullName evidence="1">Uncharacterized protein</fullName>
    </submittedName>
</protein>